<organism evidence="3 4">
    <name type="scientific">Salmonella phage MET_P1_103_31</name>
    <dbReference type="NCBI Taxonomy" id="3032420"/>
    <lineage>
        <taxon>Viruses</taxon>
        <taxon>Duplodnaviria</taxon>
        <taxon>Heunggongvirae</taxon>
        <taxon>Uroviricota</taxon>
        <taxon>Caudoviricetes</taxon>
        <taxon>Peduoviridae</taxon>
        <taxon>Peduovirus</taxon>
        <taxon>Peduovirus P110331</taxon>
    </lineage>
</organism>
<keyword evidence="2" id="KW-0472">Membrane</keyword>
<name>A0AAF0FJX4_9CAUD</name>
<accession>A0AAF0FJX4</accession>
<evidence type="ECO:0000313" key="4">
    <source>
        <dbReference type="Proteomes" id="UP001217092"/>
    </source>
</evidence>
<evidence type="ECO:0000256" key="1">
    <source>
        <dbReference type="SAM" id="MobiDB-lite"/>
    </source>
</evidence>
<feature type="compositionally biased region" description="Polar residues" evidence="1">
    <location>
        <begin position="7"/>
        <end position="18"/>
    </location>
</feature>
<evidence type="ECO:0000256" key="2">
    <source>
        <dbReference type="SAM" id="Phobius"/>
    </source>
</evidence>
<evidence type="ECO:0000313" key="3">
    <source>
        <dbReference type="EMBL" id="WFG40937.1"/>
    </source>
</evidence>
<feature type="transmembrane region" description="Helical" evidence="2">
    <location>
        <begin position="42"/>
        <end position="60"/>
    </location>
</feature>
<keyword evidence="2" id="KW-0812">Transmembrane</keyword>
<dbReference type="Proteomes" id="UP001217092">
    <property type="component" value="Segment"/>
</dbReference>
<sequence>MADIDLSGQSPEQGTTPKGDSDPDILIRRDRRDGIERRSMRLVLSAVVLCFACTFLWQGLNFALAVGNGLLEAKSSIAAAITQKVDTQTCVSAEKCSALSSDPKMADERITPSSDTNKVRKSISGLSTDWLSASSLIAIVAFILGVGLTLLLTLLKSAFQHPTDKDFRTKSTSNTIELATPISELIIGVLNIIKDKLSK</sequence>
<feature type="transmembrane region" description="Helical" evidence="2">
    <location>
        <begin position="130"/>
        <end position="155"/>
    </location>
</feature>
<gene>
    <name evidence="3" type="ORF">KANBJGNJ_00002</name>
</gene>
<protein>
    <submittedName>
        <fullName evidence="3">Uncharacterized protein</fullName>
    </submittedName>
</protein>
<reference evidence="3" key="1">
    <citation type="submission" date="2023-02" db="EMBL/GenBank/DDBJ databases">
        <authorList>
            <person name="Soyer Y."/>
            <person name="Guzel M."/>
        </authorList>
    </citation>
    <scope>NUCLEOTIDE SEQUENCE</scope>
</reference>
<dbReference type="EMBL" id="OQ383618">
    <property type="protein sequence ID" value="WFG40937.1"/>
    <property type="molecule type" value="Genomic_DNA"/>
</dbReference>
<keyword evidence="2" id="KW-1133">Transmembrane helix</keyword>
<proteinExistence type="predicted"/>
<feature type="region of interest" description="Disordered" evidence="1">
    <location>
        <begin position="1"/>
        <end position="26"/>
    </location>
</feature>
<keyword evidence="4" id="KW-1185">Reference proteome</keyword>